<evidence type="ECO:0000256" key="1">
    <source>
        <dbReference type="SAM" id="Phobius"/>
    </source>
</evidence>
<reference evidence="2" key="1">
    <citation type="journal article" date="2023" name="Insect Mol. Biol.">
        <title>Genome sequencing provides insights into the evolution of gene families encoding plant cell wall-degrading enzymes in longhorned beetles.</title>
        <authorList>
            <person name="Shin N.R."/>
            <person name="Okamura Y."/>
            <person name="Kirsch R."/>
            <person name="Pauchet Y."/>
        </authorList>
    </citation>
    <scope>NUCLEOTIDE SEQUENCE</scope>
    <source>
        <strain evidence="2">MMC_N1</strain>
    </source>
</reference>
<sequence length="136" mass="15008">MTAVIHEGDICDTSRRKSLMCAIGLVENSNVYLLSSMLICPMMGPVMAGTFGSVIEHRRLLKIGVQNELIGLGMATVVGFCYGSLICLITDKYGNQTWPTYEMLSSQFFALFLHIQGESRGTYEILTQSDEIPGPY</sequence>
<dbReference type="Proteomes" id="UP001162164">
    <property type="component" value="Unassembled WGS sequence"/>
</dbReference>
<organism evidence="2 3">
    <name type="scientific">Molorchus minor</name>
    <dbReference type="NCBI Taxonomy" id="1323400"/>
    <lineage>
        <taxon>Eukaryota</taxon>
        <taxon>Metazoa</taxon>
        <taxon>Ecdysozoa</taxon>
        <taxon>Arthropoda</taxon>
        <taxon>Hexapoda</taxon>
        <taxon>Insecta</taxon>
        <taxon>Pterygota</taxon>
        <taxon>Neoptera</taxon>
        <taxon>Endopterygota</taxon>
        <taxon>Coleoptera</taxon>
        <taxon>Polyphaga</taxon>
        <taxon>Cucujiformia</taxon>
        <taxon>Chrysomeloidea</taxon>
        <taxon>Cerambycidae</taxon>
        <taxon>Lamiinae</taxon>
        <taxon>Monochamini</taxon>
        <taxon>Molorchus</taxon>
    </lineage>
</organism>
<protein>
    <submittedName>
        <fullName evidence="2">Uncharacterized protein</fullName>
    </submittedName>
</protein>
<feature type="transmembrane region" description="Helical" evidence="1">
    <location>
        <begin position="67"/>
        <end position="86"/>
    </location>
</feature>
<keyword evidence="1" id="KW-1133">Transmembrane helix</keyword>
<name>A0ABQ9JP43_9CUCU</name>
<keyword evidence="1" id="KW-0472">Membrane</keyword>
<dbReference type="PANTHER" id="PTHR20992:SF9">
    <property type="entry name" value="AT15442P-RELATED"/>
    <property type="match status" value="1"/>
</dbReference>
<dbReference type="InterPro" id="IPR005240">
    <property type="entry name" value="DUF389"/>
</dbReference>
<gene>
    <name evidence="2" type="ORF">NQ317_015245</name>
</gene>
<keyword evidence="1" id="KW-0812">Transmembrane</keyword>
<comment type="caution">
    <text evidence="2">The sequence shown here is derived from an EMBL/GenBank/DDBJ whole genome shotgun (WGS) entry which is preliminary data.</text>
</comment>
<keyword evidence="3" id="KW-1185">Reference proteome</keyword>
<feature type="transmembrane region" description="Helical" evidence="1">
    <location>
        <begin position="32"/>
        <end position="55"/>
    </location>
</feature>
<evidence type="ECO:0000313" key="3">
    <source>
        <dbReference type="Proteomes" id="UP001162164"/>
    </source>
</evidence>
<dbReference type="PANTHER" id="PTHR20992">
    <property type="entry name" value="AT15442P-RELATED"/>
    <property type="match status" value="1"/>
</dbReference>
<proteinExistence type="predicted"/>
<accession>A0ABQ9JP43</accession>
<dbReference type="Pfam" id="PF04087">
    <property type="entry name" value="DUF389"/>
    <property type="match status" value="1"/>
</dbReference>
<dbReference type="EMBL" id="JAPWTJ010000316">
    <property type="protein sequence ID" value="KAJ8979768.1"/>
    <property type="molecule type" value="Genomic_DNA"/>
</dbReference>
<evidence type="ECO:0000313" key="2">
    <source>
        <dbReference type="EMBL" id="KAJ8979768.1"/>
    </source>
</evidence>